<keyword evidence="1" id="KW-0472">Membrane</keyword>
<feature type="transmembrane region" description="Helical" evidence="1">
    <location>
        <begin position="6"/>
        <end position="24"/>
    </location>
</feature>
<keyword evidence="3" id="KW-1185">Reference proteome</keyword>
<dbReference type="AlphaFoldDB" id="A0AA36F7M8"/>
<keyword evidence="1" id="KW-0812">Transmembrane</keyword>
<proteinExistence type="predicted"/>
<protein>
    <submittedName>
        <fullName evidence="2">Uncharacterized protein</fullName>
    </submittedName>
</protein>
<evidence type="ECO:0000313" key="3">
    <source>
        <dbReference type="Proteomes" id="UP001162480"/>
    </source>
</evidence>
<evidence type="ECO:0000313" key="2">
    <source>
        <dbReference type="EMBL" id="CAI9727294.1"/>
    </source>
</evidence>
<accession>A0AA36F7M8</accession>
<dbReference type="EMBL" id="OX597821">
    <property type="protein sequence ID" value="CAI9727294.1"/>
    <property type="molecule type" value="Genomic_DNA"/>
</dbReference>
<sequence>MLEFSADILAVLVLMIPYTIFYAMRPGIMQQIYDILQIRKLEIRHLQIACYYNLTEIGVNTENADCKIHLEYRFPILE</sequence>
<evidence type="ECO:0000256" key="1">
    <source>
        <dbReference type="SAM" id="Phobius"/>
    </source>
</evidence>
<keyword evidence="1" id="KW-1133">Transmembrane helix</keyword>
<gene>
    <name evidence="2" type="ORF">OCTVUL_1B025087</name>
</gene>
<organism evidence="2 3">
    <name type="scientific">Octopus vulgaris</name>
    <name type="common">Common octopus</name>
    <dbReference type="NCBI Taxonomy" id="6645"/>
    <lineage>
        <taxon>Eukaryota</taxon>
        <taxon>Metazoa</taxon>
        <taxon>Spiralia</taxon>
        <taxon>Lophotrochozoa</taxon>
        <taxon>Mollusca</taxon>
        <taxon>Cephalopoda</taxon>
        <taxon>Coleoidea</taxon>
        <taxon>Octopodiformes</taxon>
        <taxon>Octopoda</taxon>
        <taxon>Incirrata</taxon>
        <taxon>Octopodidae</taxon>
        <taxon>Octopus</taxon>
    </lineage>
</organism>
<name>A0AA36F7M8_OCTVU</name>
<reference evidence="2" key="1">
    <citation type="submission" date="2023-08" db="EMBL/GenBank/DDBJ databases">
        <authorList>
            <person name="Alioto T."/>
            <person name="Alioto T."/>
            <person name="Gomez Garrido J."/>
        </authorList>
    </citation>
    <scope>NUCLEOTIDE SEQUENCE</scope>
</reference>
<dbReference type="Proteomes" id="UP001162480">
    <property type="component" value="Chromosome 8"/>
</dbReference>